<gene>
    <name evidence="3" type="ORF">ACFO5R_09345</name>
</gene>
<dbReference type="InterPro" id="IPR058528">
    <property type="entry name" value="DUF8215"/>
</dbReference>
<accession>A0ABD5PQB7</accession>
<dbReference type="Pfam" id="PF26650">
    <property type="entry name" value="DUF8215"/>
    <property type="match status" value="1"/>
</dbReference>
<evidence type="ECO:0000259" key="2">
    <source>
        <dbReference type="Pfam" id="PF26650"/>
    </source>
</evidence>
<organism evidence="3 4">
    <name type="scientific">Halosolutus amylolyticus</name>
    <dbReference type="NCBI Taxonomy" id="2932267"/>
    <lineage>
        <taxon>Archaea</taxon>
        <taxon>Methanobacteriati</taxon>
        <taxon>Methanobacteriota</taxon>
        <taxon>Stenosarchaea group</taxon>
        <taxon>Halobacteria</taxon>
        <taxon>Halobacteriales</taxon>
        <taxon>Natrialbaceae</taxon>
        <taxon>Halosolutus</taxon>
    </lineage>
</organism>
<proteinExistence type="predicted"/>
<name>A0ABD5PQB7_9EURY</name>
<sequence length="175" mass="18651">MSRDRHNPARQTEPAYSATRRTWYGYGSLARVEKSGFGRVLHDCSTVFGDVSIPSLPVLFAIVVAPGTGAYDATAAGIVAWPTMVAVGTAVRGGWIRPLATDTLGWVAITPSLILLRVVYYNLVLIVAVFGGVAVANAVGIAPLSLVVAFVVAIGSMLSFPRLAERFYGVVRRRT</sequence>
<comment type="caution">
    <text evidence="3">The sequence shown here is derived from an EMBL/GenBank/DDBJ whole genome shotgun (WGS) entry which is preliminary data.</text>
</comment>
<keyword evidence="4" id="KW-1185">Reference proteome</keyword>
<dbReference type="AlphaFoldDB" id="A0ABD5PQB7"/>
<reference evidence="3 4" key="1">
    <citation type="journal article" date="2019" name="Int. J. Syst. Evol. Microbiol.">
        <title>The Global Catalogue of Microorganisms (GCM) 10K type strain sequencing project: providing services to taxonomists for standard genome sequencing and annotation.</title>
        <authorList>
            <consortium name="The Broad Institute Genomics Platform"/>
            <consortium name="The Broad Institute Genome Sequencing Center for Infectious Disease"/>
            <person name="Wu L."/>
            <person name="Ma J."/>
        </authorList>
    </citation>
    <scope>NUCLEOTIDE SEQUENCE [LARGE SCALE GENOMIC DNA]</scope>
    <source>
        <strain evidence="3 4">WLHS5</strain>
    </source>
</reference>
<dbReference type="Proteomes" id="UP001595898">
    <property type="component" value="Unassembled WGS sequence"/>
</dbReference>
<dbReference type="RefSeq" id="WP_250141535.1">
    <property type="nucleotide sequence ID" value="NZ_JALIQP010000004.1"/>
</dbReference>
<evidence type="ECO:0000313" key="4">
    <source>
        <dbReference type="Proteomes" id="UP001595898"/>
    </source>
</evidence>
<protein>
    <recommendedName>
        <fullName evidence="2">DUF8215 domain-containing protein</fullName>
    </recommendedName>
</protein>
<feature type="transmembrane region" description="Helical" evidence="1">
    <location>
        <begin position="118"/>
        <end position="138"/>
    </location>
</feature>
<evidence type="ECO:0000256" key="1">
    <source>
        <dbReference type="SAM" id="Phobius"/>
    </source>
</evidence>
<feature type="domain" description="DUF8215" evidence="2">
    <location>
        <begin position="36"/>
        <end position="166"/>
    </location>
</feature>
<keyword evidence="1" id="KW-0812">Transmembrane</keyword>
<evidence type="ECO:0000313" key="3">
    <source>
        <dbReference type="EMBL" id="MFC4542131.1"/>
    </source>
</evidence>
<feature type="transmembrane region" description="Helical" evidence="1">
    <location>
        <begin position="144"/>
        <end position="164"/>
    </location>
</feature>
<keyword evidence="1" id="KW-0472">Membrane</keyword>
<keyword evidence="1" id="KW-1133">Transmembrane helix</keyword>
<dbReference type="EMBL" id="JBHSFA010000005">
    <property type="protein sequence ID" value="MFC4542131.1"/>
    <property type="molecule type" value="Genomic_DNA"/>
</dbReference>